<feature type="transmembrane region" description="Helical" evidence="6">
    <location>
        <begin position="116"/>
        <end position="136"/>
    </location>
</feature>
<keyword evidence="2" id="KW-1003">Cell membrane</keyword>
<evidence type="ECO:0000256" key="2">
    <source>
        <dbReference type="ARBA" id="ARBA00022475"/>
    </source>
</evidence>
<dbReference type="Proteomes" id="UP000177610">
    <property type="component" value="Unassembled WGS sequence"/>
</dbReference>
<protein>
    <recommendedName>
        <fullName evidence="7">VTT domain-containing protein</fullName>
    </recommendedName>
</protein>
<dbReference type="STRING" id="1817821.A2717_00615"/>
<evidence type="ECO:0000259" key="7">
    <source>
        <dbReference type="Pfam" id="PF09335"/>
    </source>
</evidence>
<feature type="transmembrane region" description="Helical" evidence="6">
    <location>
        <begin position="142"/>
        <end position="164"/>
    </location>
</feature>
<comment type="subcellular location">
    <subcellularLocation>
        <location evidence="1">Cell membrane</location>
        <topology evidence="1">Multi-pass membrane protein</topology>
    </subcellularLocation>
</comment>
<dbReference type="InterPro" id="IPR032816">
    <property type="entry name" value="VTT_dom"/>
</dbReference>
<keyword evidence="4 6" id="KW-1133">Transmembrane helix</keyword>
<dbReference type="PANTHER" id="PTHR42709:SF6">
    <property type="entry name" value="UNDECAPRENYL PHOSPHATE TRANSPORTER A"/>
    <property type="match status" value="1"/>
</dbReference>
<dbReference type="EMBL" id="MFEH01000003">
    <property type="protein sequence ID" value="OGE74017.1"/>
    <property type="molecule type" value="Genomic_DNA"/>
</dbReference>
<feature type="transmembrane region" description="Helical" evidence="6">
    <location>
        <begin position="58"/>
        <end position="80"/>
    </location>
</feature>
<dbReference type="InterPro" id="IPR051311">
    <property type="entry name" value="DedA_domain"/>
</dbReference>
<organism evidence="8 9">
    <name type="scientific">Candidatus Doudnabacteria bacterium RIFCSPHIGHO2_01_FULL_41_86</name>
    <dbReference type="NCBI Taxonomy" id="1817821"/>
    <lineage>
        <taxon>Bacteria</taxon>
        <taxon>Candidatus Doudnaibacteriota</taxon>
    </lineage>
</organism>
<evidence type="ECO:0000256" key="6">
    <source>
        <dbReference type="SAM" id="Phobius"/>
    </source>
</evidence>
<feature type="transmembrane region" description="Helical" evidence="6">
    <location>
        <begin position="176"/>
        <end position="196"/>
    </location>
</feature>
<evidence type="ECO:0000313" key="8">
    <source>
        <dbReference type="EMBL" id="OGE74017.1"/>
    </source>
</evidence>
<accession>A0A1F5N8N0</accession>
<evidence type="ECO:0000313" key="9">
    <source>
        <dbReference type="Proteomes" id="UP000177610"/>
    </source>
</evidence>
<evidence type="ECO:0000256" key="1">
    <source>
        <dbReference type="ARBA" id="ARBA00004651"/>
    </source>
</evidence>
<feature type="transmembrane region" description="Helical" evidence="6">
    <location>
        <begin position="20"/>
        <end position="38"/>
    </location>
</feature>
<keyword evidence="3 6" id="KW-0812">Transmembrane</keyword>
<reference evidence="8 9" key="1">
    <citation type="journal article" date="2016" name="Nat. Commun.">
        <title>Thousands of microbial genomes shed light on interconnected biogeochemical processes in an aquifer system.</title>
        <authorList>
            <person name="Anantharaman K."/>
            <person name="Brown C.T."/>
            <person name="Hug L.A."/>
            <person name="Sharon I."/>
            <person name="Castelle C.J."/>
            <person name="Probst A.J."/>
            <person name="Thomas B.C."/>
            <person name="Singh A."/>
            <person name="Wilkins M.J."/>
            <person name="Karaoz U."/>
            <person name="Brodie E.L."/>
            <person name="Williams K.H."/>
            <person name="Hubbard S.S."/>
            <person name="Banfield J.F."/>
        </authorList>
    </citation>
    <scope>NUCLEOTIDE SEQUENCE [LARGE SCALE GENOMIC DNA]</scope>
</reference>
<sequence>MITDLLVTISHFITSTIDQLGYVGVVLLMGMGTAAIPLPSELVMPFAGSLVEDGRFSLLSLALAGAIGSTLGSLVIYYLAHYGGRKLISKYEHIIFVSQDDLDLAEKFFHRFRHSAAFFGSMLPVVRAFISIPAGIARVPVIPFAASVFSGAFIWSYFLAWLGLTLGENWKNLETYFRKIDIFIVALAIGFIIYWIRRHIKNRVNPS</sequence>
<evidence type="ECO:0000256" key="5">
    <source>
        <dbReference type="ARBA" id="ARBA00023136"/>
    </source>
</evidence>
<proteinExistence type="predicted"/>
<evidence type="ECO:0000256" key="4">
    <source>
        <dbReference type="ARBA" id="ARBA00022989"/>
    </source>
</evidence>
<keyword evidence="5 6" id="KW-0472">Membrane</keyword>
<name>A0A1F5N8N0_9BACT</name>
<dbReference type="Pfam" id="PF09335">
    <property type="entry name" value="VTT_dom"/>
    <property type="match status" value="1"/>
</dbReference>
<dbReference type="GO" id="GO:0005886">
    <property type="term" value="C:plasma membrane"/>
    <property type="evidence" value="ECO:0007669"/>
    <property type="project" value="UniProtKB-SubCell"/>
</dbReference>
<dbReference type="AlphaFoldDB" id="A0A1F5N8N0"/>
<feature type="domain" description="VTT" evidence="7">
    <location>
        <begin position="38"/>
        <end position="163"/>
    </location>
</feature>
<gene>
    <name evidence="8" type="ORF">A2717_00615</name>
</gene>
<dbReference type="PANTHER" id="PTHR42709">
    <property type="entry name" value="ALKALINE PHOSPHATASE LIKE PROTEIN"/>
    <property type="match status" value="1"/>
</dbReference>
<comment type="caution">
    <text evidence="8">The sequence shown here is derived from an EMBL/GenBank/DDBJ whole genome shotgun (WGS) entry which is preliminary data.</text>
</comment>
<evidence type="ECO:0000256" key="3">
    <source>
        <dbReference type="ARBA" id="ARBA00022692"/>
    </source>
</evidence>